<dbReference type="PATRIC" id="fig|1605367.3.peg.3499"/>
<sequence>MKNSIKIILAVLAGFAFTSCEEPDPFVDRVVSPVLVQLVGENGAPSSGLSTDPTISSTFGESTSFGIQVLELDKTNILDYTKGIDSIPVTSLSLTIKYRGGGDISTLPTDGSGMALVELPWSDFGITGAGESVSLMVSGSYKDQSFSKLFKLASN</sequence>
<dbReference type="RefSeq" id="WP_055147734.1">
    <property type="nucleotide sequence ID" value="NZ_JXSZ01000006.1"/>
</dbReference>
<keyword evidence="2" id="KW-1185">Reference proteome</keyword>
<dbReference type="Proteomes" id="UP000050454">
    <property type="component" value="Unassembled WGS sequence"/>
</dbReference>
<dbReference type="OrthoDB" id="1493417at2"/>
<name>A0A0P7BWF6_9BACT</name>
<dbReference type="STRING" id="1605367.AFM12_10560"/>
<dbReference type="EMBL" id="LGTQ01000006">
    <property type="protein sequence ID" value="KPM48975.1"/>
    <property type="molecule type" value="Genomic_DNA"/>
</dbReference>
<evidence type="ECO:0000313" key="1">
    <source>
        <dbReference type="EMBL" id="KPM48975.1"/>
    </source>
</evidence>
<organism evidence="1 2">
    <name type="scientific">Jiulongibacter sediminis</name>
    <dbReference type="NCBI Taxonomy" id="1605367"/>
    <lineage>
        <taxon>Bacteria</taxon>
        <taxon>Pseudomonadati</taxon>
        <taxon>Bacteroidota</taxon>
        <taxon>Cytophagia</taxon>
        <taxon>Cytophagales</taxon>
        <taxon>Leadbetterellaceae</taxon>
        <taxon>Jiulongibacter</taxon>
    </lineage>
</organism>
<gene>
    <name evidence="1" type="ORF">AFM12_10560</name>
</gene>
<dbReference type="AlphaFoldDB" id="A0A0P7BWF6"/>
<evidence type="ECO:0000313" key="2">
    <source>
        <dbReference type="Proteomes" id="UP000050454"/>
    </source>
</evidence>
<dbReference type="PROSITE" id="PS51257">
    <property type="entry name" value="PROKAR_LIPOPROTEIN"/>
    <property type="match status" value="1"/>
</dbReference>
<protein>
    <submittedName>
        <fullName evidence="1">Uncharacterized protein</fullName>
    </submittedName>
</protein>
<accession>A0A0P7BWF6</accession>
<comment type="caution">
    <text evidence="1">The sequence shown here is derived from an EMBL/GenBank/DDBJ whole genome shotgun (WGS) entry which is preliminary data.</text>
</comment>
<reference evidence="1 2" key="1">
    <citation type="submission" date="2015-07" db="EMBL/GenBank/DDBJ databases">
        <title>The draft genome sequence of Leadbetterella sp. JN14-9.</title>
        <authorList>
            <person name="Liu Y."/>
            <person name="Du J."/>
            <person name="Shao Z."/>
        </authorList>
    </citation>
    <scope>NUCLEOTIDE SEQUENCE [LARGE SCALE GENOMIC DNA]</scope>
    <source>
        <strain evidence="1 2">JN14-9</strain>
    </source>
</reference>
<proteinExistence type="predicted"/>